<dbReference type="GO" id="GO:0043651">
    <property type="term" value="P:linoleic acid metabolic process"/>
    <property type="evidence" value="ECO:0007669"/>
    <property type="project" value="UniProtKB-ARBA"/>
</dbReference>
<dbReference type="PROSITE" id="PS51405">
    <property type="entry name" value="HEME_HALOPEROXIDASE"/>
    <property type="match status" value="1"/>
</dbReference>
<evidence type="ECO:0000259" key="9">
    <source>
        <dbReference type="PROSITE" id="PS51405"/>
    </source>
</evidence>
<evidence type="ECO:0000259" key="8">
    <source>
        <dbReference type="PROSITE" id="PS51393"/>
    </source>
</evidence>
<dbReference type="PANTHER" id="PTHR11771">
    <property type="entry name" value="LIPOXYGENASE"/>
    <property type="match status" value="1"/>
</dbReference>
<evidence type="ECO:0000256" key="4">
    <source>
        <dbReference type="ARBA" id="ARBA00023002"/>
    </source>
</evidence>
<dbReference type="InterPro" id="IPR036226">
    <property type="entry name" value="LipOase_C_sf"/>
</dbReference>
<feature type="domain" description="Heme haloperoxidase family profile" evidence="9">
    <location>
        <begin position="7"/>
        <end position="228"/>
    </location>
</feature>
<dbReference type="GO" id="GO:0046872">
    <property type="term" value="F:metal ion binding"/>
    <property type="evidence" value="ECO:0007669"/>
    <property type="project" value="UniProtKB-KW"/>
</dbReference>
<dbReference type="AlphaFoldDB" id="A0A507DZY2"/>
<keyword evidence="2" id="KW-0479">Metal-binding</keyword>
<evidence type="ECO:0000313" key="11">
    <source>
        <dbReference type="Proteomes" id="UP000320333"/>
    </source>
</evidence>
<protein>
    <recommendedName>
        <fullName evidence="1">Manganese lipoxygenase</fullName>
    </recommendedName>
</protein>
<accession>A0A507DZY2</accession>
<evidence type="ECO:0000313" key="10">
    <source>
        <dbReference type="EMBL" id="TPX56747.1"/>
    </source>
</evidence>
<dbReference type="Proteomes" id="UP000320333">
    <property type="component" value="Unassembled WGS sequence"/>
</dbReference>
<dbReference type="Gene3D" id="1.10.489.10">
    <property type="entry name" value="Chloroperoxidase-like"/>
    <property type="match status" value="1"/>
</dbReference>
<reference evidence="10 11" key="1">
    <citation type="journal article" date="2019" name="Sci. Rep.">
        <title>Comparative genomics of chytrid fungi reveal insights into the obligate biotrophic and pathogenic lifestyle of Synchytrium endobioticum.</title>
        <authorList>
            <person name="van de Vossenberg B.T.L.H."/>
            <person name="Warris S."/>
            <person name="Nguyen H.D.T."/>
            <person name="van Gent-Pelzer M.P.E."/>
            <person name="Joly D.L."/>
            <person name="van de Geest H.C."/>
            <person name="Bonants P.J.M."/>
            <person name="Smith D.S."/>
            <person name="Levesque C.A."/>
            <person name="van der Lee T.A.J."/>
        </authorList>
    </citation>
    <scope>NUCLEOTIDE SEQUENCE [LARGE SCALE GENOMIC DNA]</scope>
    <source>
        <strain evidence="10 11">CBS 675.73</strain>
    </source>
</reference>
<comment type="caution">
    <text evidence="6">Lacks conserved residue(s) required for the propagation of feature annotation.</text>
</comment>
<proteinExistence type="predicted"/>
<feature type="domain" description="Lipoxygenase" evidence="8">
    <location>
        <begin position="602"/>
        <end position="1210"/>
    </location>
</feature>
<dbReference type="STRING" id="246404.A0A507DZY2"/>
<dbReference type="InterPro" id="IPR000907">
    <property type="entry name" value="LipOase"/>
</dbReference>
<keyword evidence="11" id="KW-1185">Reference proteome</keyword>
<dbReference type="GO" id="GO:0034440">
    <property type="term" value="P:lipid oxidation"/>
    <property type="evidence" value="ECO:0007669"/>
    <property type="project" value="InterPro"/>
</dbReference>
<dbReference type="InterPro" id="IPR036851">
    <property type="entry name" value="Chloroperoxidase-like_sf"/>
</dbReference>
<dbReference type="Gene3D" id="2.60.60.20">
    <property type="entry name" value="PLAT/LH2 domain"/>
    <property type="match status" value="1"/>
</dbReference>
<dbReference type="InterPro" id="IPR013819">
    <property type="entry name" value="LipOase_C"/>
</dbReference>
<dbReference type="GO" id="GO:0004601">
    <property type="term" value="F:peroxidase activity"/>
    <property type="evidence" value="ECO:0007669"/>
    <property type="project" value="InterPro"/>
</dbReference>
<evidence type="ECO:0000259" key="7">
    <source>
        <dbReference type="PROSITE" id="PS50095"/>
    </source>
</evidence>
<evidence type="ECO:0000256" key="1">
    <source>
        <dbReference type="ARBA" id="ARBA00021175"/>
    </source>
</evidence>
<dbReference type="EMBL" id="QEAP01000791">
    <property type="protein sequence ID" value="TPX56747.1"/>
    <property type="molecule type" value="Genomic_DNA"/>
</dbReference>
<keyword evidence="3" id="KW-0223">Dioxygenase</keyword>
<evidence type="ECO:0000256" key="2">
    <source>
        <dbReference type="ARBA" id="ARBA00022723"/>
    </source>
</evidence>
<evidence type="ECO:0000256" key="6">
    <source>
        <dbReference type="PROSITE-ProRule" id="PRU00152"/>
    </source>
</evidence>
<name>A0A507DZY2_9FUNG</name>
<dbReference type="GO" id="GO:0016702">
    <property type="term" value="F:oxidoreductase activity, acting on single donors with incorporation of molecular oxygen, incorporation of two atoms of oxygen"/>
    <property type="evidence" value="ECO:0007669"/>
    <property type="project" value="InterPro"/>
</dbReference>
<dbReference type="PROSITE" id="PS50095">
    <property type="entry name" value="PLAT"/>
    <property type="match status" value="1"/>
</dbReference>
<dbReference type="SUPFAM" id="SSF48484">
    <property type="entry name" value="Lipoxigenase"/>
    <property type="match status" value="1"/>
</dbReference>
<sequence>MSDAQPQPGQFHPAQPDYSRSPCPALNTLANHGILPRDGKLITAEMLVKAVKATFNIDPSTLIDTVFPVKSAACVRKADQVNADGVDCINLADLAMHSAHSLEHDVSLTRNDKFFGDNAAPVKELVEALISESTDGDVVSAADLTRHRLNRYNHSKQHNPEFSYDLRQTTVATFEATVALNVLGRDGKIPIDHVRSFFLHERIPDNWVKPAQEVSIFWSEVETAELMAKWAWALTFNTNAKPAEQLPDETRSFDLVEFKTDQVENHIIPANSSNVDARVPSIWHGVFYTDGNPLPDETCSIANGTWHEAENAYYIPVYGPGVWGFDDNLAGRALYHAAKMVQLNYKIQFDAQTGIASFHGIVGLGTDHHHTTTELPSWFGDFTAIPTENPNIFIRRTLLAGRETVYRLVRIVNGDGSRTPEYESIYLNRLNNDVVPDLPGSEGKSSKTKLRGTQLVARVSRGDSDLAEFLVQITTKQQFHGMKSAEMEIIVYHSETLGPDAKVVKSDPIPLAKTTSSSLENRTGALTKSVNEYEVPELGMRKLGHIHAISFNVQGGLFKEWYIESINLKKSEGAKGHTNWYFPSYSWVTAGETRIFFNGGITALGSSVPDQIKALREEDLTRMRKLYSPKLFIPGLPVAIAGNFDDLCQDEKYNAGHFLGLRKVEKLGLKDGFLSIRRTLKSLKDVEQLYVINSRPDIIDSWRDDAVFGRQIVAGINPMVVTAISNNPQVFPPANFKDVTIAGLSTVPVLAGKDVAQEIQHGRFTIVDYKPMLTPFIRKADTLAEMPNGGTVCAPVGIFYHDVETSKIYCVAIQLEEGGEVFHPTEMEPKVYSKPEEKTWLASKFQDLSTSFTSLVSFNKAHKEVAGSETNNHDLTWLLVKMWFSLADAHVHELSVHLFKSHLCIEPFAVATMRQLSQNHPIFKLLRPHTIGTMQINVEGHEIFLGLLADIFSIGDKIIDFFKHIYSSWDFSVDMNPIRDLEARGFGEGSQSSLMLPGQFPWAEDTRDLHKVVKTHVTRYVDMFYTTDDIVAADAELQAWIKDCHSYHLNNKGLASDLKSKSQLVEILTNVIWTASAQHSSINYPQYDYYSYPPNRSGKSQMSLPKARSDPIVTESTLAEFLPPISEMELAINTVQILATYEAEDVFLGERGSDYFGPDADAPVGLLNQFQAELAVYNERVKERNRTLPGRKENPYEWLLSTKVVNSTKV</sequence>
<dbReference type="SUPFAM" id="SSF47571">
    <property type="entry name" value="Cloroperoxidase"/>
    <property type="match status" value="1"/>
</dbReference>
<dbReference type="InterPro" id="IPR000028">
    <property type="entry name" value="Chloroperoxidase"/>
</dbReference>
<evidence type="ECO:0000256" key="3">
    <source>
        <dbReference type="ARBA" id="ARBA00022964"/>
    </source>
</evidence>
<dbReference type="InterPro" id="IPR001024">
    <property type="entry name" value="PLAT/LH2_dom"/>
</dbReference>
<keyword evidence="4" id="KW-0560">Oxidoreductase</keyword>
<keyword evidence="5" id="KW-0443">Lipid metabolism</keyword>
<evidence type="ECO:0000256" key="5">
    <source>
        <dbReference type="ARBA" id="ARBA00023098"/>
    </source>
</evidence>
<feature type="domain" description="PLAT" evidence="7">
    <location>
        <begin position="467"/>
        <end position="602"/>
    </location>
</feature>
<organism evidence="10 11">
    <name type="scientific">Chytriomyces confervae</name>
    <dbReference type="NCBI Taxonomy" id="246404"/>
    <lineage>
        <taxon>Eukaryota</taxon>
        <taxon>Fungi</taxon>
        <taxon>Fungi incertae sedis</taxon>
        <taxon>Chytridiomycota</taxon>
        <taxon>Chytridiomycota incertae sedis</taxon>
        <taxon>Chytridiomycetes</taxon>
        <taxon>Chytridiales</taxon>
        <taxon>Chytriomycetaceae</taxon>
        <taxon>Chytriomyces</taxon>
    </lineage>
</organism>
<dbReference type="PRINTS" id="PR00087">
    <property type="entry name" value="LIPOXYGENASE"/>
</dbReference>
<dbReference type="OrthoDB" id="407298at2759"/>
<dbReference type="Pfam" id="PF00305">
    <property type="entry name" value="Lipoxygenase"/>
    <property type="match status" value="2"/>
</dbReference>
<dbReference type="PROSITE" id="PS51393">
    <property type="entry name" value="LIPOXYGENASE_3"/>
    <property type="match status" value="1"/>
</dbReference>
<dbReference type="Pfam" id="PF01328">
    <property type="entry name" value="Peroxidase_2"/>
    <property type="match status" value="1"/>
</dbReference>
<dbReference type="Gene3D" id="3.10.450.60">
    <property type="match status" value="1"/>
</dbReference>
<dbReference type="Gene3D" id="1.20.245.10">
    <property type="entry name" value="Lipoxygenase-1, Domain 5"/>
    <property type="match status" value="1"/>
</dbReference>
<comment type="caution">
    <text evidence="10">The sequence shown here is derived from an EMBL/GenBank/DDBJ whole genome shotgun (WGS) entry which is preliminary data.</text>
</comment>
<gene>
    <name evidence="10" type="ORF">CcCBS67573_g09318</name>
</gene>